<dbReference type="GO" id="GO:0016614">
    <property type="term" value="F:oxidoreductase activity, acting on CH-OH group of donors"/>
    <property type="evidence" value="ECO:0007669"/>
    <property type="project" value="InterPro"/>
</dbReference>
<dbReference type="STRING" id="1169143.GCA_000383275_02823"/>
<reference evidence="9 10" key="1">
    <citation type="submission" date="2018-06" db="EMBL/GenBank/DDBJ databases">
        <title>Genomic Encyclopedia of Type Strains, Phase III (KMG-III): the genomes of soil and plant-associated and newly described type strains.</title>
        <authorList>
            <person name="Whitman W."/>
        </authorList>
    </citation>
    <scope>NUCLEOTIDE SEQUENCE [LARGE SCALE GENOMIC DNA]</scope>
    <source>
        <strain evidence="9 10">LMG 23644</strain>
    </source>
</reference>
<dbReference type="InterPro" id="IPR003953">
    <property type="entry name" value="FAD-dep_OxRdtase_2_FAD-bd"/>
</dbReference>
<dbReference type="AlphaFoldDB" id="A0A329BK98"/>
<evidence type="ECO:0000256" key="5">
    <source>
        <dbReference type="ARBA" id="ARBA00023002"/>
    </source>
</evidence>
<evidence type="ECO:0000256" key="3">
    <source>
        <dbReference type="ARBA" id="ARBA00022630"/>
    </source>
</evidence>
<comment type="caution">
    <text evidence="9">The sequence shown here is derived from an EMBL/GenBank/DDBJ whole genome shotgun (WGS) entry which is preliminary data.</text>
</comment>
<dbReference type="InterPro" id="IPR036188">
    <property type="entry name" value="FAD/NAD-bd_sf"/>
</dbReference>
<evidence type="ECO:0000313" key="10">
    <source>
        <dbReference type="Proteomes" id="UP000248918"/>
    </source>
</evidence>
<dbReference type="EMBL" id="QLTK01000024">
    <property type="protein sequence ID" value="RAS22332.1"/>
    <property type="molecule type" value="Genomic_DNA"/>
</dbReference>
<protein>
    <submittedName>
        <fullName evidence="9">Choline dehydrogenase-like flavoprotein</fullName>
    </submittedName>
</protein>
<evidence type="ECO:0000259" key="6">
    <source>
        <dbReference type="Pfam" id="PF00732"/>
    </source>
</evidence>
<keyword evidence="3" id="KW-0285">Flavoprotein</keyword>
<feature type="domain" description="FAD-dependent oxidoreductase 2 FAD-binding" evidence="7">
    <location>
        <begin position="16"/>
        <end position="48"/>
    </location>
</feature>
<dbReference type="OrthoDB" id="9787779at2"/>
<evidence type="ECO:0000256" key="2">
    <source>
        <dbReference type="ARBA" id="ARBA00010790"/>
    </source>
</evidence>
<dbReference type="GO" id="GO:0050660">
    <property type="term" value="F:flavin adenine dinucleotide binding"/>
    <property type="evidence" value="ECO:0007669"/>
    <property type="project" value="InterPro"/>
</dbReference>
<dbReference type="InterPro" id="IPR007867">
    <property type="entry name" value="GMC_OxRtase_C"/>
</dbReference>
<evidence type="ECO:0000259" key="8">
    <source>
        <dbReference type="Pfam" id="PF05199"/>
    </source>
</evidence>
<organism evidence="9 10">
    <name type="scientific">Paraburkholderia bryophila</name>
    <dbReference type="NCBI Taxonomy" id="420952"/>
    <lineage>
        <taxon>Bacteria</taxon>
        <taxon>Pseudomonadati</taxon>
        <taxon>Pseudomonadota</taxon>
        <taxon>Betaproteobacteria</taxon>
        <taxon>Burkholderiales</taxon>
        <taxon>Burkholderiaceae</taxon>
        <taxon>Paraburkholderia</taxon>
    </lineage>
</organism>
<dbReference type="PANTHER" id="PTHR42784">
    <property type="entry name" value="PYRANOSE 2-OXIDASE"/>
    <property type="match status" value="1"/>
</dbReference>
<dbReference type="Proteomes" id="UP000248918">
    <property type="component" value="Unassembled WGS sequence"/>
</dbReference>
<dbReference type="Pfam" id="PF00732">
    <property type="entry name" value="GMC_oxred_N"/>
    <property type="match status" value="1"/>
</dbReference>
<dbReference type="Pfam" id="PF05199">
    <property type="entry name" value="GMC_oxred_C"/>
    <property type="match status" value="1"/>
</dbReference>
<dbReference type="SUPFAM" id="SSF51905">
    <property type="entry name" value="FAD/NAD(P)-binding domain"/>
    <property type="match status" value="1"/>
</dbReference>
<evidence type="ECO:0000256" key="1">
    <source>
        <dbReference type="ARBA" id="ARBA00001974"/>
    </source>
</evidence>
<dbReference type="Pfam" id="PF00890">
    <property type="entry name" value="FAD_binding_2"/>
    <property type="match status" value="1"/>
</dbReference>
<feature type="domain" description="Glucose-methanol-choline oxidoreductase N-terminal" evidence="6">
    <location>
        <begin position="240"/>
        <end position="326"/>
    </location>
</feature>
<gene>
    <name evidence="9" type="ORF">BX591_12442</name>
</gene>
<dbReference type="PANTHER" id="PTHR42784:SF1">
    <property type="entry name" value="PYRANOSE 2-OXIDASE"/>
    <property type="match status" value="1"/>
</dbReference>
<sequence length="544" mass="60521">MADSQNQTQPKTQQADIVVVGSGVAGGIVAHQMALAGKSVILLEAGPRMPRWEIVERFRNQFDKSDNSAPYPSSQWAPHPEYGPPNNYLILKGEHKFNSQYIRAVGGTTWHWAASAWRFMPNDFHMKTVYGVGRDWPMEYAELEPYYQRAEEELGVWGPADEELGSPRSQPYPMAPLPLSYNEQTIKGKLNAFDSRYHVVTEPVARNSRPYDGRPTCCGNNNCMPICPIGAMYNGIVHVEKAEQAGARLIDNAVVYKLEVGADKRIVAALYKDPQGNEHRVEGKYFVLAANGIETPKIMLMSTSHDFPNGVGNSSDMVGRNLMDHPGTGVTFYADEKLWPGRGPQEMTSLIGFRDGAFRATEAAKKIHLSNLSRIDQETQKIFKQGKLIKPAELDAQIRDRAARFVEFDCFHEILPAPENRIVPSRTETDAIGIARPEITYRIDDYVKRGAVHTREVYANAAKVLGGTEIEYQDEFAPNNHITGATIMGSDPRDSVVDKHCRTFDHPNLFISSSATMPTVGTVNVTLTIAALALRMADQLKKEV</sequence>
<dbReference type="Gene3D" id="3.50.50.60">
    <property type="entry name" value="FAD/NAD(P)-binding domain"/>
    <property type="match status" value="2"/>
</dbReference>
<keyword evidence="4" id="KW-0274">FAD</keyword>
<evidence type="ECO:0000259" key="7">
    <source>
        <dbReference type="Pfam" id="PF00890"/>
    </source>
</evidence>
<name>A0A329BK98_9BURK</name>
<comment type="similarity">
    <text evidence="2">Belongs to the GMC oxidoreductase family.</text>
</comment>
<dbReference type="InterPro" id="IPR000172">
    <property type="entry name" value="GMC_OxRdtase_N"/>
</dbReference>
<evidence type="ECO:0000256" key="4">
    <source>
        <dbReference type="ARBA" id="ARBA00022827"/>
    </source>
</evidence>
<proteinExistence type="inferred from homology"/>
<dbReference type="RefSeq" id="WP_111934355.1">
    <property type="nucleotide sequence ID" value="NZ_CADFFP010000026.1"/>
</dbReference>
<keyword evidence="5" id="KW-0560">Oxidoreductase</keyword>
<comment type="cofactor">
    <cofactor evidence="1">
        <name>FAD</name>
        <dbReference type="ChEBI" id="CHEBI:57692"/>
    </cofactor>
</comment>
<evidence type="ECO:0000313" key="9">
    <source>
        <dbReference type="EMBL" id="RAS22332.1"/>
    </source>
</evidence>
<dbReference type="InterPro" id="IPR051473">
    <property type="entry name" value="P2Ox-like"/>
</dbReference>
<accession>A0A329BK98</accession>
<feature type="domain" description="Glucose-methanol-choline oxidoreductase C-terminal" evidence="8">
    <location>
        <begin position="468"/>
        <end position="533"/>
    </location>
</feature>